<name>A0A8H7M496_9AGAM</name>
<dbReference type="AlphaFoldDB" id="A0A8H7M496"/>
<sequence>MESDSAMASYVRDGKVKLIGGDGLVREDVQQAWDATKSNGEVDVVYFGIVLYHTRFCSDTGRSHNSVLGNNTIYRPILDYSATRPKLIAITSNGLDKRTHALLPLPLKPVYKYALRTAHEDKIGLEKNVRNAAGWNEGRRWLVRRTELGHCTPGHVHRWRMFGNQNADAYRLERVNRAWTVSRRTSLIS</sequence>
<organism evidence="1 2">
    <name type="scientific">Rhizoctonia solani</name>
    <dbReference type="NCBI Taxonomy" id="456999"/>
    <lineage>
        <taxon>Eukaryota</taxon>
        <taxon>Fungi</taxon>
        <taxon>Dikarya</taxon>
        <taxon>Basidiomycota</taxon>
        <taxon>Agaricomycotina</taxon>
        <taxon>Agaricomycetes</taxon>
        <taxon>Cantharellales</taxon>
        <taxon>Ceratobasidiaceae</taxon>
        <taxon>Rhizoctonia</taxon>
    </lineage>
</organism>
<gene>
    <name evidence="1" type="ORF">RHS01_06763</name>
</gene>
<accession>A0A8H7M496</accession>
<dbReference type="EMBL" id="JACYCF010000012">
    <property type="protein sequence ID" value="KAF8753961.1"/>
    <property type="molecule type" value="Genomic_DNA"/>
</dbReference>
<comment type="caution">
    <text evidence="1">The sequence shown here is derived from an EMBL/GenBank/DDBJ whole genome shotgun (WGS) entry which is preliminary data.</text>
</comment>
<reference evidence="1" key="1">
    <citation type="submission" date="2020-09" db="EMBL/GenBank/DDBJ databases">
        <title>Comparative genome analyses of four rice-infecting Rhizoctonia solani isolates reveal extensive enrichment of homogalacturonan modification genes.</title>
        <authorList>
            <person name="Lee D.-Y."/>
            <person name="Jeon J."/>
            <person name="Kim K.-T."/>
            <person name="Cheong K."/>
            <person name="Song H."/>
            <person name="Choi G."/>
            <person name="Ko J."/>
            <person name="Opiyo S.O."/>
            <person name="Zuo S."/>
            <person name="Madhav S."/>
            <person name="Lee Y.-H."/>
            <person name="Wang G.-L."/>
        </authorList>
    </citation>
    <scope>NUCLEOTIDE SEQUENCE</scope>
    <source>
        <strain evidence="1">AG1-IA B2</strain>
    </source>
</reference>
<evidence type="ECO:0000313" key="2">
    <source>
        <dbReference type="Proteomes" id="UP000614334"/>
    </source>
</evidence>
<proteinExistence type="predicted"/>
<protein>
    <submittedName>
        <fullName evidence="1">Uncharacterized protein</fullName>
    </submittedName>
</protein>
<dbReference type="Proteomes" id="UP000614334">
    <property type="component" value="Unassembled WGS sequence"/>
</dbReference>
<evidence type="ECO:0000313" key="1">
    <source>
        <dbReference type="EMBL" id="KAF8753961.1"/>
    </source>
</evidence>